<dbReference type="AlphaFoldDB" id="A0A9P6H4K6"/>
<dbReference type="PANTHER" id="PTHR31642:SF310">
    <property type="entry name" value="FATTY ALCOHOL:CAFFEOYL-COA ACYLTRANSFERASE"/>
    <property type="match status" value="1"/>
</dbReference>
<comment type="caution">
    <text evidence="2">The sequence shown here is derived from an EMBL/GenBank/DDBJ whole genome shotgun (WGS) entry which is preliminary data.</text>
</comment>
<keyword evidence="1 2" id="KW-0808">Transferase</keyword>
<sequence length="462" mass="51467">MSTYLIKPKEPTVLSHKEYHQISSTNLMISAMVPSVHIIPEIMDIERLTVAVSNALSSFPLLAGRLVRPDTPDAPWAIRLTNSGVPVKVIDSDADEIVPTDFTAQHPLPHVEPLNIVGIINTEGESDEPLFRFTITRFTKLNSTTLGSCMSHGLFDATGFLMFLRLMSQFYQGLGPVDPPPFYEPEAIKFSDPSIPPLQVLHRFHPSTTFPWELPARKAMDFVGFRLTATQLVEIHGTVTEGQETLWLSRVDVVVGLLARCLAEVEPESKPVDTVLNVINHRGMGIYPMNASLNAIIWLPAHLQYTKRASARDSVLACATAVRKSLEKLKDPEFVKDMAAGVSKVLSSVAWDKMGQDLPSTMEGCMMSNNHWKLGWSSPHFGHPGKISFYHGHPPGARYVKIMPPNPVFVDGEWISREGWVEATLYVPPGRRKRFEELLEGYVRSLGMTGTVEFLVPHKSRL</sequence>
<dbReference type="SUPFAM" id="SSF52777">
    <property type="entry name" value="CoA-dependent acyltransferases"/>
    <property type="match status" value="1"/>
</dbReference>
<protein>
    <submittedName>
        <fullName evidence="2">Transferase</fullName>
    </submittedName>
</protein>
<evidence type="ECO:0000256" key="1">
    <source>
        <dbReference type="ARBA" id="ARBA00022679"/>
    </source>
</evidence>
<name>A0A9P6H4K6_9AGAM</name>
<reference evidence="2" key="2">
    <citation type="submission" date="2020-11" db="EMBL/GenBank/DDBJ databases">
        <authorList>
            <consortium name="DOE Joint Genome Institute"/>
            <person name="Kuo A."/>
            <person name="Miyauchi S."/>
            <person name="Kiss E."/>
            <person name="Drula E."/>
            <person name="Kohler A."/>
            <person name="Sanchez-Garcia M."/>
            <person name="Andreopoulos B."/>
            <person name="Barry K.W."/>
            <person name="Bonito G."/>
            <person name="Buee M."/>
            <person name="Carver A."/>
            <person name="Chen C."/>
            <person name="Cichocki N."/>
            <person name="Clum A."/>
            <person name="Culley D."/>
            <person name="Crous P.W."/>
            <person name="Fauchery L."/>
            <person name="Girlanda M."/>
            <person name="Hayes R."/>
            <person name="Keri Z."/>
            <person name="Labutti K."/>
            <person name="Lipzen A."/>
            <person name="Lombard V."/>
            <person name="Magnuson J."/>
            <person name="Maillard F."/>
            <person name="Morin E."/>
            <person name="Murat C."/>
            <person name="Nolan M."/>
            <person name="Ohm R."/>
            <person name="Pangilinan J."/>
            <person name="Pereira M."/>
            <person name="Perotto S."/>
            <person name="Peter M."/>
            <person name="Riley R."/>
            <person name="Sitrit Y."/>
            <person name="Stielow B."/>
            <person name="Szollosi G."/>
            <person name="Zifcakova L."/>
            <person name="Stursova M."/>
            <person name="Spatafora J.W."/>
            <person name="Tedersoo L."/>
            <person name="Vaario L.-M."/>
            <person name="Yamada A."/>
            <person name="Yan M."/>
            <person name="Wang P."/>
            <person name="Xu J."/>
            <person name="Bruns T."/>
            <person name="Baldrian P."/>
            <person name="Vilgalys R."/>
            <person name="Henrissat B."/>
            <person name="Grigoriev I.V."/>
            <person name="Hibbett D."/>
            <person name="Nagy L.G."/>
            <person name="Martin F.M."/>
        </authorList>
    </citation>
    <scope>NUCLEOTIDE SEQUENCE</scope>
    <source>
        <strain evidence="2">UH-Tt-Lm1</strain>
    </source>
</reference>
<dbReference type="PANTHER" id="PTHR31642">
    <property type="entry name" value="TRICHOTHECENE 3-O-ACETYLTRANSFERASE"/>
    <property type="match status" value="1"/>
</dbReference>
<evidence type="ECO:0000313" key="2">
    <source>
        <dbReference type="EMBL" id="KAF9777885.1"/>
    </source>
</evidence>
<accession>A0A9P6H4K6</accession>
<organism evidence="2 3">
    <name type="scientific">Thelephora terrestris</name>
    <dbReference type="NCBI Taxonomy" id="56493"/>
    <lineage>
        <taxon>Eukaryota</taxon>
        <taxon>Fungi</taxon>
        <taxon>Dikarya</taxon>
        <taxon>Basidiomycota</taxon>
        <taxon>Agaricomycotina</taxon>
        <taxon>Agaricomycetes</taxon>
        <taxon>Thelephorales</taxon>
        <taxon>Thelephoraceae</taxon>
        <taxon>Thelephora</taxon>
    </lineage>
</organism>
<proteinExistence type="predicted"/>
<dbReference type="InterPro" id="IPR050317">
    <property type="entry name" value="Plant_Fungal_Acyltransferase"/>
</dbReference>
<dbReference type="EMBL" id="WIUZ02000026">
    <property type="protein sequence ID" value="KAF9777885.1"/>
    <property type="molecule type" value="Genomic_DNA"/>
</dbReference>
<dbReference type="InterPro" id="IPR023213">
    <property type="entry name" value="CAT-like_dom_sf"/>
</dbReference>
<keyword evidence="3" id="KW-1185">Reference proteome</keyword>
<gene>
    <name evidence="2" type="ORF">BJ322DRAFT_1114651</name>
</gene>
<dbReference type="Proteomes" id="UP000736335">
    <property type="component" value="Unassembled WGS sequence"/>
</dbReference>
<dbReference type="Pfam" id="PF02458">
    <property type="entry name" value="Transferase"/>
    <property type="match status" value="1"/>
</dbReference>
<dbReference type="OrthoDB" id="1862401at2759"/>
<dbReference type="GO" id="GO:0016747">
    <property type="term" value="F:acyltransferase activity, transferring groups other than amino-acyl groups"/>
    <property type="evidence" value="ECO:0007669"/>
    <property type="project" value="TreeGrafter"/>
</dbReference>
<reference evidence="2" key="1">
    <citation type="journal article" date="2020" name="Nat. Commun.">
        <title>Large-scale genome sequencing of mycorrhizal fungi provides insights into the early evolution of symbiotic traits.</title>
        <authorList>
            <person name="Miyauchi S."/>
            <person name="Kiss E."/>
            <person name="Kuo A."/>
            <person name="Drula E."/>
            <person name="Kohler A."/>
            <person name="Sanchez-Garcia M."/>
            <person name="Morin E."/>
            <person name="Andreopoulos B."/>
            <person name="Barry K.W."/>
            <person name="Bonito G."/>
            <person name="Buee M."/>
            <person name="Carver A."/>
            <person name="Chen C."/>
            <person name="Cichocki N."/>
            <person name="Clum A."/>
            <person name="Culley D."/>
            <person name="Crous P.W."/>
            <person name="Fauchery L."/>
            <person name="Girlanda M."/>
            <person name="Hayes R.D."/>
            <person name="Keri Z."/>
            <person name="LaButti K."/>
            <person name="Lipzen A."/>
            <person name="Lombard V."/>
            <person name="Magnuson J."/>
            <person name="Maillard F."/>
            <person name="Murat C."/>
            <person name="Nolan M."/>
            <person name="Ohm R.A."/>
            <person name="Pangilinan J."/>
            <person name="Pereira M.F."/>
            <person name="Perotto S."/>
            <person name="Peter M."/>
            <person name="Pfister S."/>
            <person name="Riley R."/>
            <person name="Sitrit Y."/>
            <person name="Stielow J.B."/>
            <person name="Szollosi G."/>
            <person name="Zifcakova L."/>
            <person name="Stursova M."/>
            <person name="Spatafora J.W."/>
            <person name="Tedersoo L."/>
            <person name="Vaario L.M."/>
            <person name="Yamada A."/>
            <person name="Yan M."/>
            <person name="Wang P."/>
            <person name="Xu J."/>
            <person name="Bruns T."/>
            <person name="Baldrian P."/>
            <person name="Vilgalys R."/>
            <person name="Dunand C."/>
            <person name="Henrissat B."/>
            <person name="Grigoriev I.V."/>
            <person name="Hibbett D."/>
            <person name="Nagy L.G."/>
            <person name="Martin F.M."/>
        </authorList>
    </citation>
    <scope>NUCLEOTIDE SEQUENCE</scope>
    <source>
        <strain evidence="2">UH-Tt-Lm1</strain>
    </source>
</reference>
<dbReference type="Gene3D" id="3.30.559.10">
    <property type="entry name" value="Chloramphenicol acetyltransferase-like domain"/>
    <property type="match status" value="2"/>
</dbReference>
<evidence type="ECO:0000313" key="3">
    <source>
        <dbReference type="Proteomes" id="UP000736335"/>
    </source>
</evidence>